<dbReference type="PANTHER" id="PTHR11844:SF33">
    <property type="entry name" value="TISSUE INHIBITOR OF METALLOPROTEINASE"/>
    <property type="match status" value="1"/>
</dbReference>
<proteinExistence type="predicted"/>
<dbReference type="InterPro" id="IPR001820">
    <property type="entry name" value="TIMP"/>
</dbReference>
<dbReference type="GO" id="GO:0046872">
    <property type="term" value="F:metal ion binding"/>
    <property type="evidence" value="ECO:0007669"/>
    <property type="project" value="UniProtKB-KW"/>
</dbReference>
<keyword evidence="4" id="KW-1015">Disulfide bond</keyword>
<dbReference type="PANTHER" id="PTHR11844">
    <property type="entry name" value="METALLOPROTEASE INHIBITOR"/>
    <property type="match status" value="1"/>
</dbReference>
<dbReference type="Pfam" id="PF00965">
    <property type="entry name" value="TIMP"/>
    <property type="match status" value="1"/>
</dbReference>
<evidence type="ECO:0008006" key="7">
    <source>
        <dbReference type="Google" id="ProtNLM"/>
    </source>
</evidence>
<feature type="disulfide bond" evidence="4">
    <location>
        <begin position="8"/>
        <end position="84"/>
    </location>
</feature>
<dbReference type="InterPro" id="IPR008993">
    <property type="entry name" value="TIMP-like_OB-fold"/>
</dbReference>
<comment type="subcellular location">
    <subcellularLocation>
        <location evidence="1">Secreted</location>
    </subcellularLocation>
</comment>
<dbReference type="GO" id="GO:0005615">
    <property type="term" value="C:extracellular space"/>
    <property type="evidence" value="ECO:0007669"/>
    <property type="project" value="TreeGrafter"/>
</dbReference>
<reference evidence="5 6" key="1">
    <citation type="submission" date="2020-06" db="EMBL/GenBank/DDBJ databases">
        <authorList>
            <person name="Li R."/>
            <person name="Bekaert M."/>
        </authorList>
    </citation>
    <scope>NUCLEOTIDE SEQUENCE [LARGE SCALE GENOMIC DNA]</scope>
    <source>
        <strain evidence="6">wild</strain>
    </source>
</reference>
<dbReference type="GO" id="GO:0031012">
    <property type="term" value="C:extracellular matrix"/>
    <property type="evidence" value="ECO:0007669"/>
    <property type="project" value="TreeGrafter"/>
</dbReference>
<dbReference type="EMBL" id="CACVKT020003231">
    <property type="protein sequence ID" value="CAC5382503.1"/>
    <property type="molecule type" value="Genomic_DNA"/>
</dbReference>
<dbReference type="SUPFAM" id="SSF50242">
    <property type="entry name" value="TIMP-like"/>
    <property type="match status" value="1"/>
</dbReference>
<dbReference type="Gene3D" id="2.40.50.120">
    <property type="match status" value="1"/>
</dbReference>
<evidence type="ECO:0000313" key="6">
    <source>
        <dbReference type="Proteomes" id="UP000507470"/>
    </source>
</evidence>
<feature type="binding site" evidence="3">
    <location>
        <position position="8"/>
    </location>
    <ligand>
        <name>Zn(2+)</name>
        <dbReference type="ChEBI" id="CHEBI:29105"/>
        <note>ligand shared with metalloproteinase partner</note>
    </ligand>
</feature>
<keyword evidence="3" id="KW-0479">Metal-binding</keyword>
<evidence type="ECO:0000256" key="3">
    <source>
        <dbReference type="PIRSR" id="PIRSR601820-1"/>
    </source>
</evidence>
<keyword evidence="2" id="KW-0964">Secreted</keyword>
<organism evidence="5 6">
    <name type="scientific">Mytilus coruscus</name>
    <name type="common">Sea mussel</name>
    <dbReference type="NCBI Taxonomy" id="42192"/>
    <lineage>
        <taxon>Eukaryota</taxon>
        <taxon>Metazoa</taxon>
        <taxon>Spiralia</taxon>
        <taxon>Lophotrochozoa</taxon>
        <taxon>Mollusca</taxon>
        <taxon>Bivalvia</taxon>
        <taxon>Autobranchia</taxon>
        <taxon>Pteriomorphia</taxon>
        <taxon>Mytilida</taxon>
        <taxon>Mytiloidea</taxon>
        <taxon>Mytilidae</taxon>
        <taxon>Mytilinae</taxon>
        <taxon>Mytilus</taxon>
    </lineage>
</organism>
<name>A0A6J8BFR2_MYTCO</name>
<dbReference type="SMART" id="SM00206">
    <property type="entry name" value="NTR"/>
    <property type="match status" value="1"/>
</dbReference>
<gene>
    <name evidence="5" type="ORF">MCOR_18325</name>
</gene>
<dbReference type="Proteomes" id="UP000507470">
    <property type="component" value="Unassembled WGS sequence"/>
</dbReference>
<accession>A0A6J8BFR2</accession>
<evidence type="ECO:0000256" key="2">
    <source>
        <dbReference type="ARBA" id="ARBA00022525"/>
    </source>
</evidence>
<evidence type="ECO:0000256" key="4">
    <source>
        <dbReference type="PIRSR" id="PIRSR601820-3"/>
    </source>
</evidence>
<feature type="disulfide bond" evidence="4">
    <location>
        <begin position="156"/>
        <end position="179"/>
    </location>
</feature>
<evidence type="ECO:0000313" key="5">
    <source>
        <dbReference type="EMBL" id="CAC5382503.1"/>
    </source>
</evidence>
<keyword evidence="3" id="KW-0862">Zinc</keyword>
<protein>
    <recommendedName>
        <fullName evidence="7">NTR domain-containing protein</fullName>
    </recommendedName>
</protein>
<sequence length="204" mass="22558">MLSDVSGCSPSFEHPQGIFCRSYFVIRGTVNSVIKIDGPPEDEGADNFAVYKYSILIIRKLKGPAQIQTGNEVIVETSGNGALCSLSLTVEEEYVLSGSQTADGDLQSFSYDIVYKVEDLGTMPLIRDYLLGTGRNTYKRNCNRGCTDISGRSSYCKTPDWTDPNFFIAIQCFSDNAVCKKRNSKCSWYNADSCELSVMPVRIS</sequence>
<evidence type="ECO:0000256" key="1">
    <source>
        <dbReference type="ARBA" id="ARBA00004613"/>
    </source>
</evidence>
<dbReference type="AlphaFoldDB" id="A0A6J8BFR2"/>
<dbReference type="GO" id="GO:0002020">
    <property type="term" value="F:protease binding"/>
    <property type="evidence" value="ECO:0007669"/>
    <property type="project" value="TreeGrafter"/>
</dbReference>
<dbReference type="OrthoDB" id="6086882at2759"/>
<dbReference type="GO" id="GO:0008191">
    <property type="term" value="F:metalloendopeptidase inhibitor activity"/>
    <property type="evidence" value="ECO:0007669"/>
    <property type="project" value="InterPro"/>
</dbReference>
<keyword evidence="6" id="KW-1185">Reference proteome</keyword>
<dbReference type="GO" id="GO:0051045">
    <property type="term" value="P:negative regulation of membrane protein ectodomain proteolysis"/>
    <property type="evidence" value="ECO:0007669"/>
    <property type="project" value="TreeGrafter"/>
</dbReference>